<dbReference type="EMBL" id="FMPI01000008">
    <property type="protein sequence ID" value="SCS91781.1"/>
    <property type="molecule type" value="Genomic_DNA"/>
</dbReference>
<evidence type="ECO:0000313" key="3">
    <source>
        <dbReference type="EMBL" id="SCS91781.1"/>
    </source>
</evidence>
<dbReference type="AlphaFoldDB" id="A0A1D4L7Y5"/>
<dbReference type="Proteomes" id="UP000095768">
    <property type="component" value="Unassembled WGS sequence"/>
</dbReference>
<dbReference type="RefSeq" id="WP_069995538.1">
    <property type="nucleotide sequence ID" value="NZ_FMPG01000003.1"/>
</dbReference>
<keyword evidence="4" id="KW-1185">Reference proteome</keyword>
<dbReference type="EMBL" id="FMPG01000003">
    <property type="protein sequence ID" value="SCS82476.1"/>
    <property type="molecule type" value="Genomic_DNA"/>
</dbReference>
<dbReference type="Gene3D" id="3.10.450.560">
    <property type="match status" value="1"/>
</dbReference>
<keyword evidence="2" id="KW-0449">Lipoprotein</keyword>
<evidence type="ECO:0000313" key="4">
    <source>
        <dbReference type="Proteomes" id="UP000095412"/>
    </source>
</evidence>
<accession>A0A1D4L7Y5</accession>
<proteinExistence type="predicted"/>
<reference evidence="3 4" key="2">
    <citation type="submission" date="2016-09" db="EMBL/GenBank/DDBJ databases">
        <authorList>
            <consortium name="Pathogen Informatics"/>
            <person name="Sun Q."/>
            <person name="Inoue M."/>
        </authorList>
    </citation>
    <scope>NUCLEOTIDE SEQUENCE [LARGE SCALE GENOMIC DNA]</scope>
    <source>
        <strain evidence="3 4">82C</strain>
    </source>
</reference>
<dbReference type="PROSITE" id="PS51257">
    <property type="entry name" value="PROKAR_LIPOPROTEIN"/>
    <property type="match status" value="1"/>
</dbReference>
<dbReference type="Pfam" id="PF14729">
    <property type="entry name" value="DUF4467"/>
    <property type="match status" value="1"/>
</dbReference>
<gene>
    <name evidence="2" type="ORF">SAMEA2297795_01243</name>
    <name evidence="3" type="ORF">SAMEA2297796_01366</name>
</gene>
<dbReference type="Proteomes" id="UP000095412">
    <property type="component" value="Unassembled WGS sequence"/>
</dbReference>
<feature type="domain" description="DUF4467" evidence="1">
    <location>
        <begin position="23"/>
        <end position="117"/>
    </location>
</feature>
<reference evidence="2 5" key="1">
    <citation type="submission" date="2016-09" db="EMBL/GenBank/DDBJ databases">
        <authorList>
            <consortium name="Pathogen Informatics"/>
        </authorList>
    </citation>
    <scope>NUCLEOTIDE SEQUENCE [LARGE SCALE GENOMIC DNA]</scope>
    <source>
        <strain evidence="2 5">82B</strain>
    </source>
</reference>
<protein>
    <submittedName>
        <fullName evidence="2">Lipoprotein</fullName>
    </submittedName>
</protein>
<name>A0A1D4L7Y5_9STAP</name>
<evidence type="ECO:0000313" key="2">
    <source>
        <dbReference type="EMBL" id="SCS82476.1"/>
    </source>
</evidence>
<evidence type="ECO:0000313" key="5">
    <source>
        <dbReference type="Proteomes" id="UP000095768"/>
    </source>
</evidence>
<dbReference type="InterPro" id="IPR028075">
    <property type="entry name" value="DUF4467"/>
</dbReference>
<organism evidence="2 5">
    <name type="scientific">Staphylococcus caeli</name>
    <dbReference type="NCBI Taxonomy" id="2201815"/>
    <lineage>
        <taxon>Bacteria</taxon>
        <taxon>Bacillati</taxon>
        <taxon>Bacillota</taxon>
        <taxon>Bacilli</taxon>
        <taxon>Bacillales</taxon>
        <taxon>Staphylococcaceae</taxon>
        <taxon>Staphylococcus</taxon>
    </lineage>
</organism>
<sequence>MKKLIALIAVATLVIAGCSSGKYTDKIDKAVKKQEKYQKHLAKEHKGDVERKFEKKNSNIYVFDKGKYVMIAYKPIKDDAEVHHYTYKFKDGKAQYIKDFKAKGYAQKHKPDYKEENMDIES</sequence>
<evidence type="ECO:0000259" key="1">
    <source>
        <dbReference type="Pfam" id="PF14729"/>
    </source>
</evidence>
<dbReference type="OrthoDB" id="2411675at2"/>